<keyword evidence="3" id="KW-0677">Repeat</keyword>
<organism evidence="7 8">
    <name type="scientific">Candidatus Edwardsbacteria bacterium GWF2_54_11</name>
    <dbReference type="NCBI Taxonomy" id="1817851"/>
    <lineage>
        <taxon>Bacteria</taxon>
        <taxon>Candidatus Edwardsiibacteriota</taxon>
    </lineage>
</organism>
<evidence type="ECO:0000256" key="4">
    <source>
        <dbReference type="SAM" id="SignalP"/>
    </source>
</evidence>
<dbReference type="InterPro" id="IPR015915">
    <property type="entry name" value="Kelch-typ_b-propeller"/>
</dbReference>
<evidence type="ECO:0008006" key="9">
    <source>
        <dbReference type="Google" id="ProtNLM"/>
    </source>
</evidence>
<dbReference type="InterPro" id="IPR013783">
    <property type="entry name" value="Ig-like_fold"/>
</dbReference>
<proteinExistence type="predicted"/>
<dbReference type="Gene3D" id="2.60.40.4070">
    <property type="match status" value="1"/>
</dbReference>
<feature type="domain" description="SbsA Ig-like" evidence="5">
    <location>
        <begin position="519"/>
        <end position="619"/>
    </location>
</feature>
<accession>A0A1F5R5U7</accession>
<name>A0A1F5R5U7_9BACT</name>
<dbReference type="Gene3D" id="2.120.10.80">
    <property type="entry name" value="Kelch-type beta propeller"/>
    <property type="match status" value="1"/>
</dbReference>
<feature type="signal peptide" evidence="4">
    <location>
        <begin position="1"/>
        <end position="20"/>
    </location>
</feature>
<feature type="non-terminal residue" evidence="7">
    <location>
        <position position="1"/>
    </location>
</feature>
<dbReference type="SMART" id="SM00612">
    <property type="entry name" value="Kelch"/>
    <property type="match status" value="5"/>
</dbReference>
<dbReference type="InterPro" id="IPR006652">
    <property type="entry name" value="Kelch_1"/>
</dbReference>
<sequence>KMKKIIYILILSVMALPAMAGYYQMVDHLPNIGGVDDAAVSFYRDASVSKDGIAVIGGTMPGGATNMASHYTLDNSWTGLSLLPFSLIGAAATSVGDTVYCHGGWDSDGMRISNRLMKFARYIYDWDTLAGYSLTPRMNHGLVRMYGQYLYAVGGSLGASADSTVERLDIYGGPPIYVKAMPQGRRNAVVAGATGGDGNSHIYVIGGLSHTGALLNSVIEYDSSGYPGTWTVKTSMPGPARWQAAGAVVNNKIFVMGGIVDLSGTVTRRVDIYDPQANVWTLGDSLPEPLCRAGAAGYGNVIYIMGGFNANTSQQSDSVWAYHPFAPNPPPLANPPQDALVNNQIQDFYWHPVAGIGYMIQVTDDSTFSTISVVNSYAADTSTMGLSPYLTPEGKFYWRVKVYVPSDSSNWSPVRRLTLDMTPPDAPIPSTPADASILNTTSVNFSWFAVDGAVAYNLQVDNIDGSFTSPIINDSTISTAGVNIDLSAYGDYFYYWRVRARDAAGNWSGYYSIPTFTIDQTSPWVNYNEPYDGEISVAVGRVIVIGFSEPINYSTAGNFAFTCSPDPMGWFESWNITGDTVTLTHNDFAAGQSVSFTVTDAKDLAGNNQVSSYAWNFSTEDYDYTPPSITSVKCSTDPLYAGSPYSPFTVFANDDKKMGSVTVYWGTAGYNGYNFSRALNETSPGEYQTSINGNEIGMEGVQYQVEAMDSAGNVSYYPNMGDYYIHSVYMNGQVPATPFTYDKWQMISIPAYAIGSNIFGQISNLLGPYDNTKWRLFNWSGSGYHEITTATTISELGRAYWLNRRVGPSNITFPGAISSYGDFNQSKPCSLDLYTGWNDLGTPFMFDINWDNVYLEGFSLPTYSGSIAGPYYYDGIRWLLPTEVTANMSFASFQGFSFKNDLGSPTYLEIYPTSAKKKDGKTAVVKSPDGWQALVVVENQGGSDHNYFGLSADASIERDQYDYPEPPSGLTGTSGYFRLADDQFCTDIRPEIGEGQVWNFAVECNGQTKLAVNLPAEFPAGMECFLADLTRQVSVNIAGEKVYSFIPESSEQTREFRIIVGSGEYAKQVLGKTFSVPTATVLGQNLPNPFSGRTSISYQLAAEGRVKMSVYNVAGQLVRTLLDEHQMTGRYSVAWDGRDQAGRQVSAGLYFYQLQAPNRTETRRMALVR</sequence>
<evidence type="ECO:0000256" key="2">
    <source>
        <dbReference type="ARBA" id="ARBA00022729"/>
    </source>
</evidence>
<dbReference type="Pfam" id="PF13860">
    <property type="entry name" value="FlgD_ig"/>
    <property type="match status" value="1"/>
</dbReference>
<evidence type="ECO:0000256" key="3">
    <source>
        <dbReference type="ARBA" id="ARBA00022737"/>
    </source>
</evidence>
<dbReference type="SUPFAM" id="SSF117281">
    <property type="entry name" value="Kelch motif"/>
    <property type="match status" value="1"/>
</dbReference>
<comment type="caution">
    <text evidence="7">The sequence shown here is derived from an EMBL/GenBank/DDBJ whole genome shotgun (WGS) entry which is preliminary data.</text>
</comment>
<dbReference type="EMBL" id="MFFM01000041">
    <property type="protein sequence ID" value="OGF09393.1"/>
    <property type="molecule type" value="Genomic_DNA"/>
</dbReference>
<dbReference type="PANTHER" id="PTHR45632:SF3">
    <property type="entry name" value="KELCH-LIKE PROTEIN 32"/>
    <property type="match status" value="1"/>
</dbReference>
<dbReference type="Gene3D" id="2.60.40.1220">
    <property type="match status" value="1"/>
</dbReference>
<feature type="chain" id="PRO_5009520598" description="FlgD Ig-like domain-containing protein" evidence="4">
    <location>
        <begin position="21"/>
        <end position="1169"/>
    </location>
</feature>
<dbReference type="PANTHER" id="PTHR45632">
    <property type="entry name" value="LD33804P"/>
    <property type="match status" value="1"/>
</dbReference>
<dbReference type="AlphaFoldDB" id="A0A1F5R5U7"/>
<keyword evidence="2 4" id="KW-0732">Signal</keyword>
<dbReference type="InterPro" id="IPR026444">
    <property type="entry name" value="Secre_tail"/>
</dbReference>
<evidence type="ECO:0000313" key="8">
    <source>
        <dbReference type="Proteomes" id="UP000177230"/>
    </source>
</evidence>
<dbReference type="InterPro" id="IPR025965">
    <property type="entry name" value="FlgD/Vpr_Ig-like"/>
</dbReference>
<dbReference type="InterPro" id="IPR032812">
    <property type="entry name" value="SbsA_Ig"/>
</dbReference>
<dbReference type="Pfam" id="PF13205">
    <property type="entry name" value="Big_5"/>
    <property type="match status" value="1"/>
</dbReference>
<evidence type="ECO:0000259" key="6">
    <source>
        <dbReference type="Pfam" id="PF13860"/>
    </source>
</evidence>
<dbReference type="NCBIfam" id="TIGR04183">
    <property type="entry name" value="Por_Secre_tail"/>
    <property type="match status" value="1"/>
</dbReference>
<evidence type="ECO:0000313" key="7">
    <source>
        <dbReference type="EMBL" id="OGF09393.1"/>
    </source>
</evidence>
<dbReference type="Pfam" id="PF01344">
    <property type="entry name" value="Kelch_1"/>
    <property type="match status" value="2"/>
</dbReference>
<evidence type="ECO:0000256" key="1">
    <source>
        <dbReference type="ARBA" id="ARBA00022441"/>
    </source>
</evidence>
<keyword evidence="1" id="KW-0880">Kelch repeat</keyword>
<gene>
    <name evidence="7" type="ORF">A2024_00425</name>
</gene>
<evidence type="ECO:0000259" key="5">
    <source>
        <dbReference type="Pfam" id="PF13205"/>
    </source>
</evidence>
<reference evidence="7 8" key="1">
    <citation type="journal article" date="2016" name="Nat. Commun.">
        <title>Thousands of microbial genomes shed light on interconnected biogeochemical processes in an aquifer system.</title>
        <authorList>
            <person name="Anantharaman K."/>
            <person name="Brown C.T."/>
            <person name="Hug L.A."/>
            <person name="Sharon I."/>
            <person name="Castelle C.J."/>
            <person name="Probst A.J."/>
            <person name="Thomas B.C."/>
            <person name="Singh A."/>
            <person name="Wilkins M.J."/>
            <person name="Karaoz U."/>
            <person name="Brodie E.L."/>
            <person name="Williams K.H."/>
            <person name="Hubbard S.S."/>
            <person name="Banfield J.F."/>
        </authorList>
    </citation>
    <scope>NUCLEOTIDE SEQUENCE [LARGE SCALE GENOMIC DNA]</scope>
</reference>
<dbReference type="Gene3D" id="2.60.40.10">
    <property type="entry name" value="Immunoglobulins"/>
    <property type="match status" value="2"/>
</dbReference>
<protein>
    <recommendedName>
        <fullName evidence="9">FlgD Ig-like domain-containing protein</fullName>
    </recommendedName>
</protein>
<dbReference type="InterPro" id="IPR014755">
    <property type="entry name" value="Cu-Rt/internalin_Ig-like"/>
</dbReference>
<feature type="domain" description="FlgD/Vpr Ig-like" evidence="6">
    <location>
        <begin position="1099"/>
        <end position="1156"/>
    </location>
</feature>
<dbReference type="Proteomes" id="UP000177230">
    <property type="component" value="Unassembled WGS sequence"/>
</dbReference>